<evidence type="ECO:0000256" key="2">
    <source>
        <dbReference type="SAM" id="SignalP"/>
    </source>
</evidence>
<dbReference type="Proteomes" id="UP000189796">
    <property type="component" value="Chromosome I"/>
</dbReference>
<dbReference type="AlphaFoldDB" id="A0A1M5S483"/>
<evidence type="ECO:0000313" key="3">
    <source>
        <dbReference type="EMBL" id="SHH33098.1"/>
    </source>
</evidence>
<proteinExistence type="predicted"/>
<gene>
    <name evidence="3" type="ORF">SAMN05443248_4467</name>
</gene>
<feature type="region of interest" description="Disordered" evidence="1">
    <location>
        <begin position="24"/>
        <end position="80"/>
    </location>
</feature>
<name>A0A1M5S483_9BRAD</name>
<protein>
    <submittedName>
        <fullName evidence="3">Uncharacterized protein</fullName>
    </submittedName>
</protein>
<organism evidence="3 4">
    <name type="scientific">Bradyrhizobium erythrophlei</name>
    <dbReference type="NCBI Taxonomy" id="1437360"/>
    <lineage>
        <taxon>Bacteria</taxon>
        <taxon>Pseudomonadati</taxon>
        <taxon>Pseudomonadota</taxon>
        <taxon>Alphaproteobacteria</taxon>
        <taxon>Hyphomicrobiales</taxon>
        <taxon>Nitrobacteraceae</taxon>
        <taxon>Bradyrhizobium</taxon>
    </lineage>
</organism>
<feature type="chain" id="PRO_5013042166" evidence="2">
    <location>
        <begin position="20"/>
        <end position="91"/>
    </location>
</feature>
<feature type="signal peptide" evidence="2">
    <location>
        <begin position="1"/>
        <end position="19"/>
    </location>
</feature>
<feature type="compositionally biased region" description="Low complexity" evidence="1">
    <location>
        <begin position="30"/>
        <end position="51"/>
    </location>
</feature>
<keyword evidence="2" id="KW-0732">Signal</keyword>
<accession>A0A1M5S483</accession>
<dbReference type="EMBL" id="LT670817">
    <property type="protein sequence ID" value="SHH33098.1"/>
    <property type="molecule type" value="Genomic_DNA"/>
</dbReference>
<evidence type="ECO:0000313" key="4">
    <source>
        <dbReference type="Proteomes" id="UP000189796"/>
    </source>
</evidence>
<sequence length="91" mass="8770">MKKLSVLCVALCVSVPTTAALARGGSHHMSVTGGASGASAAAPGTNSSGTALSSSGDGHGPMKGPALGTNPATDPEEMKVDKMIGSICRGC</sequence>
<reference evidence="3 4" key="1">
    <citation type="submission" date="2016-11" db="EMBL/GenBank/DDBJ databases">
        <authorList>
            <person name="Jaros S."/>
            <person name="Januszkiewicz K."/>
            <person name="Wedrychowicz H."/>
        </authorList>
    </citation>
    <scope>NUCLEOTIDE SEQUENCE [LARGE SCALE GENOMIC DNA]</scope>
    <source>
        <strain evidence="3 4">GAS138</strain>
    </source>
</reference>
<evidence type="ECO:0000256" key="1">
    <source>
        <dbReference type="SAM" id="MobiDB-lite"/>
    </source>
</evidence>